<keyword evidence="2" id="KW-1185">Reference proteome</keyword>
<sequence length="281" mass="29873">MTFGGRIFAAIACVIAMFGIAGCVTVDRNAHADALGARAHLQRETLRTGMFALTAYSRITRNDAPIHVYIEGDGFAWVSRSEPSLDPTPREATALALAAADSSPNVVYLARPCQFTPMADNPRCDMRYWTGARFSPDVVASMNEAMDAIASRAPGRGVDVIGYSGGGAIAVLLAARRRDVRSLRTVAGNLGSEYVNRIHDVSPMPASLDPIDAAASLGELPQLHFTSDADRVVPPAVAQRFAGAAGTRCARVRVVADIAHDGDWARAWPALLRIPVTCNGD</sequence>
<protein>
    <submittedName>
        <fullName evidence="1">Alpha/beta hydrolase family protein</fullName>
    </submittedName>
</protein>
<comment type="caution">
    <text evidence="1">The sequence shown here is derived from an EMBL/GenBank/DDBJ whole genome shotgun (WGS) entry which is preliminary data.</text>
</comment>
<dbReference type="SUPFAM" id="SSF53474">
    <property type="entry name" value="alpha/beta-Hydrolases"/>
    <property type="match status" value="1"/>
</dbReference>
<dbReference type="STRING" id="1777138.AWB77_06148"/>
<gene>
    <name evidence="1" type="ORF">AWB77_06148</name>
</gene>
<dbReference type="EMBL" id="FCNX02000021">
    <property type="protein sequence ID" value="SAL00477.1"/>
    <property type="molecule type" value="Genomic_DNA"/>
</dbReference>
<dbReference type="InterPro" id="IPR029058">
    <property type="entry name" value="AB_hydrolase_fold"/>
</dbReference>
<accession>A0A158E3H2</accession>
<dbReference type="PROSITE" id="PS51257">
    <property type="entry name" value="PROKAR_LIPOPROTEIN"/>
    <property type="match status" value="1"/>
</dbReference>
<proteinExistence type="predicted"/>
<dbReference type="Proteomes" id="UP000054903">
    <property type="component" value="Unassembled WGS sequence"/>
</dbReference>
<dbReference type="AlphaFoldDB" id="A0A158E3H2"/>
<evidence type="ECO:0000313" key="2">
    <source>
        <dbReference type="Proteomes" id="UP000054903"/>
    </source>
</evidence>
<dbReference type="RefSeq" id="WP_208601587.1">
    <property type="nucleotide sequence ID" value="NZ_FCNX02000021.1"/>
</dbReference>
<dbReference type="GO" id="GO:0016787">
    <property type="term" value="F:hydrolase activity"/>
    <property type="evidence" value="ECO:0007669"/>
    <property type="project" value="UniProtKB-KW"/>
</dbReference>
<reference evidence="1" key="1">
    <citation type="submission" date="2016-01" db="EMBL/GenBank/DDBJ databases">
        <authorList>
            <person name="Peeters C."/>
        </authorList>
    </citation>
    <scope>NUCLEOTIDE SEQUENCE</scope>
    <source>
        <strain evidence="1">LMG 29320</strain>
    </source>
</reference>
<evidence type="ECO:0000313" key="1">
    <source>
        <dbReference type="EMBL" id="SAL00477.1"/>
    </source>
</evidence>
<name>A0A158E3H2_9BURK</name>
<keyword evidence="1" id="KW-0378">Hydrolase</keyword>
<dbReference type="Gene3D" id="3.40.50.1820">
    <property type="entry name" value="alpha/beta hydrolase"/>
    <property type="match status" value="1"/>
</dbReference>
<organism evidence="1 2">
    <name type="scientific">Caballeronia fortuita</name>
    <dbReference type="NCBI Taxonomy" id="1777138"/>
    <lineage>
        <taxon>Bacteria</taxon>
        <taxon>Pseudomonadati</taxon>
        <taxon>Pseudomonadota</taxon>
        <taxon>Betaproteobacteria</taxon>
        <taxon>Burkholderiales</taxon>
        <taxon>Burkholderiaceae</taxon>
        <taxon>Caballeronia</taxon>
    </lineage>
</organism>